<evidence type="ECO:0000259" key="1">
    <source>
        <dbReference type="Pfam" id="PF02602"/>
    </source>
</evidence>
<dbReference type="InterPro" id="IPR003754">
    <property type="entry name" value="4pyrrol_synth_uPrphyn_synth"/>
</dbReference>
<gene>
    <name evidence="2" type="ORF">BKD89_06140</name>
</gene>
<dbReference type="InterPro" id="IPR039793">
    <property type="entry name" value="UROS/Hem4"/>
</dbReference>
<dbReference type="AlphaFoldDB" id="A0A3G3IHR2"/>
<evidence type="ECO:0000313" key="3">
    <source>
        <dbReference type="Proteomes" id="UP000273278"/>
    </source>
</evidence>
<dbReference type="PANTHER" id="PTHR40082:SF1">
    <property type="entry name" value="BLR5956 PROTEIN"/>
    <property type="match status" value="1"/>
</dbReference>
<dbReference type="Pfam" id="PF02602">
    <property type="entry name" value="HEM4"/>
    <property type="match status" value="1"/>
</dbReference>
<dbReference type="Gene3D" id="3.40.50.10090">
    <property type="match status" value="2"/>
</dbReference>
<reference evidence="2 3" key="1">
    <citation type="submission" date="2016-10" db="EMBL/GenBank/DDBJ databases">
        <title>Complete genome of the TMA-utilizing, human hosted archaeon Methanomethylophilus alvus Gen. nov, sp. nov., strain Mx-05, derived from a pure culture.</title>
        <authorList>
            <person name="Brugere J.-F."/>
            <person name="Ben Hania W."/>
            <person name="Chaudhary P.P."/>
            <person name="Gaci N."/>
            <person name="Borrel G."/>
            <person name="Cao Van Tuat L."/>
            <person name="Fardeau M.-L."/>
            <person name="Harris H.M.B."/>
            <person name="O'Toole P.W."/>
            <person name="Ollivier B."/>
        </authorList>
    </citation>
    <scope>NUCLEOTIDE SEQUENCE [LARGE SCALE GENOMIC DNA]</scope>
    <source>
        <strain evidence="2 3">Mx-05</strain>
    </source>
</reference>
<protein>
    <submittedName>
        <fullName evidence="2">Uroporphyrinogen-III synthase</fullName>
    </submittedName>
</protein>
<sequence length="259" mass="28389">MISVGFTRPRDRIAEGERICSEMGFEPFGAPSFDPVRGDKEVFDEIEEVLSSGEAYFTLFASITAVEECVDEYGKEKLLALLEKTNVACTGSSTEKVLKRLTGRDTDLVPEVYSGVGVAEEIADEVAYKTVVLLRSAGGDGKIVDILEKAHAKVLDEPVYDMVPAQICEDTEELLEKTESGTLDALLMTSPNSFLVFYGQMTDRFGKDRTDEALRKTFKVAIGRPTAESMSKAGMPCDTIAETSTFEGMLETVKKKFAL</sequence>
<dbReference type="SUPFAM" id="SSF69618">
    <property type="entry name" value="HemD-like"/>
    <property type="match status" value="1"/>
</dbReference>
<dbReference type="GO" id="GO:0004852">
    <property type="term" value="F:uroporphyrinogen-III synthase activity"/>
    <property type="evidence" value="ECO:0007669"/>
    <property type="project" value="InterPro"/>
</dbReference>
<evidence type="ECO:0000313" key="2">
    <source>
        <dbReference type="EMBL" id="AYQ55376.1"/>
    </source>
</evidence>
<proteinExistence type="predicted"/>
<dbReference type="EMBL" id="CP017686">
    <property type="protein sequence ID" value="AYQ55376.1"/>
    <property type="molecule type" value="Genomic_DNA"/>
</dbReference>
<feature type="domain" description="Tetrapyrrole biosynthesis uroporphyrinogen III synthase" evidence="1">
    <location>
        <begin position="19"/>
        <end position="251"/>
    </location>
</feature>
<dbReference type="GeneID" id="41322025"/>
<name>A0A3G3IHR2_9ARCH</name>
<dbReference type="PANTHER" id="PTHR40082">
    <property type="entry name" value="BLR5956 PROTEIN"/>
    <property type="match status" value="1"/>
</dbReference>
<accession>A0A3G3IHR2</accession>
<organism evidence="2 3">
    <name type="scientific">Methanomethylophilus alvi</name>
    <dbReference type="NCBI Taxonomy" id="1291540"/>
    <lineage>
        <taxon>Archaea</taxon>
        <taxon>Methanobacteriati</taxon>
        <taxon>Thermoplasmatota</taxon>
        <taxon>Thermoplasmata</taxon>
        <taxon>Methanomassiliicoccales</taxon>
        <taxon>Methanomethylophilaceae</taxon>
        <taxon>Methanomethylophilus</taxon>
    </lineage>
</organism>
<dbReference type="GO" id="GO:0006780">
    <property type="term" value="P:uroporphyrinogen III biosynthetic process"/>
    <property type="evidence" value="ECO:0007669"/>
    <property type="project" value="InterPro"/>
</dbReference>
<dbReference type="RefSeq" id="WP_015505135.1">
    <property type="nucleotide sequence ID" value="NZ_CAYARL010000026.1"/>
</dbReference>
<dbReference type="OMA" id="FTSSMMV"/>
<dbReference type="InterPro" id="IPR036108">
    <property type="entry name" value="4pyrrol_syn_uPrphyn_synt_sf"/>
</dbReference>
<dbReference type="CDD" id="cd06578">
    <property type="entry name" value="HemD"/>
    <property type="match status" value="1"/>
</dbReference>
<dbReference type="Proteomes" id="UP000273278">
    <property type="component" value="Chromosome"/>
</dbReference>